<feature type="region of interest" description="Disordered" evidence="1">
    <location>
        <begin position="173"/>
        <end position="192"/>
    </location>
</feature>
<organism evidence="2 3">
    <name type="scientific">Lentzea rhizosphaerae</name>
    <dbReference type="NCBI Taxonomy" id="2041025"/>
    <lineage>
        <taxon>Bacteria</taxon>
        <taxon>Bacillati</taxon>
        <taxon>Actinomycetota</taxon>
        <taxon>Actinomycetes</taxon>
        <taxon>Pseudonocardiales</taxon>
        <taxon>Pseudonocardiaceae</taxon>
        <taxon>Lentzea</taxon>
    </lineage>
</organism>
<feature type="region of interest" description="Disordered" evidence="1">
    <location>
        <begin position="319"/>
        <end position="338"/>
    </location>
</feature>
<reference evidence="3" key="1">
    <citation type="journal article" date="2019" name="Int. J. Syst. Evol. Microbiol.">
        <title>The Global Catalogue of Microorganisms (GCM) 10K type strain sequencing project: providing services to taxonomists for standard genome sequencing and annotation.</title>
        <authorList>
            <consortium name="The Broad Institute Genomics Platform"/>
            <consortium name="The Broad Institute Genome Sequencing Center for Infectious Disease"/>
            <person name="Wu L."/>
            <person name="Ma J."/>
        </authorList>
    </citation>
    <scope>NUCLEOTIDE SEQUENCE [LARGE SCALE GENOMIC DNA]</scope>
    <source>
        <strain evidence="3">CGMCC 4.7405</strain>
    </source>
</reference>
<dbReference type="RefSeq" id="WP_382367744.1">
    <property type="nucleotide sequence ID" value="NZ_JBHRZI010000004.1"/>
</dbReference>
<dbReference type="EMBL" id="JBHRZI010000004">
    <property type="protein sequence ID" value="MFC3890256.1"/>
    <property type="molecule type" value="Genomic_DNA"/>
</dbReference>
<sequence>MSEPTKPETLDRVLDAALARAADEPVHFDVAAGRTALAAALKARAEEPAELPAAVGAGHRPRHRTRWLAAAAAVAVLTGGGLVASTVDLTGVGSNSATAAEELIRAADLASRVVERPLSPGQYRYVRSRYAGITVELGSTKAYSSEQATEQWIPADRRDEWMLRFSVQAPEWLDGHEGEGKPDGGPFKDGQEFRGKCGKYSYYAEGQPDRCTAGSFSNPTPEFIASLPKDPKELYARLKEEGQTDDSGVLTSAREALRSGQFPAEVRANIFRALALLPGLVVTDKKANLDGKEGVALGIKYYDDFTEIIIDPENGDFIGGRDTVAEDQPDDKGALEKGTVRQSYAVTSAVVDSLGARP</sequence>
<dbReference type="Proteomes" id="UP001595690">
    <property type="component" value="Unassembled WGS sequence"/>
</dbReference>
<gene>
    <name evidence="2" type="ORF">ACFOWZ_02120</name>
</gene>
<evidence type="ECO:0000256" key="1">
    <source>
        <dbReference type="SAM" id="MobiDB-lite"/>
    </source>
</evidence>
<name>A0ABV8BLU6_9PSEU</name>
<dbReference type="InterPro" id="IPR047789">
    <property type="entry name" value="CU044_5270-like"/>
</dbReference>
<evidence type="ECO:0000313" key="2">
    <source>
        <dbReference type="EMBL" id="MFC3890256.1"/>
    </source>
</evidence>
<comment type="caution">
    <text evidence="2">The sequence shown here is derived from an EMBL/GenBank/DDBJ whole genome shotgun (WGS) entry which is preliminary data.</text>
</comment>
<feature type="compositionally biased region" description="Basic and acidic residues" evidence="1">
    <location>
        <begin position="173"/>
        <end position="182"/>
    </location>
</feature>
<evidence type="ECO:0000313" key="3">
    <source>
        <dbReference type="Proteomes" id="UP001595690"/>
    </source>
</evidence>
<keyword evidence="3" id="KW-1185">Reference proteome</keyword>
<protein>
    <submittedName>
        <fullName evidence="2">CU044_5270 family protein</fullName>
    </submittedName>
</protein>
<accession>A0ABV8BLU6</accession>
<proteinExistence type="predicted"/>
<dbReference type="NCBIfam" id="NF038083">
    <property type="entry name" value="CU044_5270_fam"/>
    <property type="match status" value="1"/>
</dbReference>